<sequence>MASCNNKNNYIKLKYVLIPRASNILRELFRKKWLAAVNSSWSETDEQGQRFIEGSGKNIFVTTNRRRKILLRSGIVDLWDLQLLSTVLLTFNFGNGSNLTKQEKKAIASLAVIHSDFRKSSTGINLEEFDVAWESISQILVKLGDSSDELKLLKLDKLKSMEMDKHSVSSSGDTRSESLTLELRNRGNKFFQEHNFIDAVAVYTQTIPIQRCKIQSALLYSNRSAAYLALPNDILFYKQKMEKAKDDIKNAIELCPTWYKAHYRLGCFYEELNNHKKAAKHLEIALILDPSKIEISNKLEKVKSFIKSPDSDVNVELSMEDFMATGIANQIRGASHWTAWKGYCYLKGIQVEKDYKLAAELFVDAVNDNNAFAMVQLASMYLLGQGVKKDRKMHVQLLLKAASLPHIQMNGQINNHVINAKYFLGLAYHKGFGVFPDLEKAFVWFKKATDNGCPNSPFDLGNLYFKGTGVIKDEEKAVYYWQLAADRGFVEACGALSDYYFSQVFDPDKAVQWHRRFMTESKIPEESENSSFEVNIANLRQRIDVSKIRKWEADQRIHTKGLSLRDRIRRFVKGNVPDCYGFERKCLEIGKKYLELKGMETITEDDIHYPYPFKLNMLKEFTSATAERIEQAVIHFSKAVRYLKASEKFEFPIIISFVMELSDCLKVEPLVAHWDKHDRKIAVSIVEDFWYDQVFMNSLYSYLVNSYFEVQVSICYVYFHQTSCAVEMKNLLKSYTEKCPEEFYFYSMFLRTLLLLEDYEEGAKEAQLALKKFPNNCELLLYRAKHMRGLGKNTSQVIKAYEDFLAVAEPDHPEVPAAYYEIAFAYSNLKMLHQSSDTSGKVVEYYFEGLEAEKIQLPCFLPYKRCDCFEVLSKIVSGMKCGAGNSNSEEELMNKFPLVNVDVAIDDIVGKPIVNVSTAEEILSKTRENNLEKNVPVGKRNKNRKRKKQHKNLNSQSSESTEIRNDLLEIMNWDKNNDLVQLNEDKENGSGEEKGNSRMQFEIVKSGKKKEMRKFESRQFSTIYEHVISTTAMHEDEDISIASKQEEKFENEVDVGGEISLAKNIPSLQLNRDDKMEKESENGDLNSEKEEIIDTDVEFVDVNYETKMIAILQSQKELKLSLLPQNFDKNAVNQSENNDGQCVDDVKRKSNSTTPEYKNATFEILASAVQMKNKSKNESFILAQINCDQMSDFSAARENYIEGKDEFEENTCDQNNASCSSLVVIPNQAPTHILIEENITVLEILLGIRDPYTLYSNVKDFLSDHLPQLGIFCFKKLAMFSITAAAYLSKSDDSRTSHAQLKDVSTVPANHLYNFRCNY</sequence>
<reference evidence="4" key="2">
    <citation type="submission" date="2015-02" db="UniProtKB">
        <authorList>
            <consortium name="EnsemblMetazoa"/>
        </authorList>
    </citation>
    <scope>IDENTIFICATION</scope>
</reference>
<dbReference type="STRING" id="126957.T1J228"/>
<dbReference type="HOGENOM" id="CLU_260047_0_0_1"/>
<dbReference type="InterPro" id="IPR050767">
    <property type="entry name" value="Sel1_AlgK"/>
</dbReference>
<dbReference type="SMART" id="SM00028">
    <property type="entry name" value="TPR"/>
    <property type="match status" value="3"/>
</dbReference>
<organism evidence="4 5">
    <name type="scientific">Strigamia maritima</name>
    <name type="common">European centipede</name>
    <name type="synonym">Geophilus maritimus</name>
    <dbReference type="NCBI Taxonomy" id="126957"/>
    <lineage>
        <taxon>Eukaryota</taxon>
        <taxon>Metazoa</taxon>
        <taxon>Ecdysozoa</taxon>
        <taxon>Arthropoda</taxon>
        <taxon>Myriapoda</taxon>
        <taxon>Chilopoda</taxon>
        <taxon>Pleurostigmophora</taxon>
        <taxon>Geophilomorpha</taxon>
        <taxon>Linotaeniidae</taxon>
        <taxon>Strigamia</taxon>
    </lineage>
</organism>
<dbReference type="SUPFAM" id="SSF48452">
    <property type="entry name" value="TPR-like"/>
    <property type="match status" value="2"/>
</dbReference>
<feature type="repeat" description="TPR" evidence="2">
    <location>
        <begin position="259"/>
        <end position="292"/>
    </location>
</feature>
<dbReference type="GO" id="GO:0005789">
    <property type="term" value="C:endoplasmic reticulum membrane"/>
    <property type="evidence" value="ECO:0007669"/>
    <property type="project" value="TreeGrafter"/>
</dbReference>
<evidence type="ECO:0000256" key="2">
    <source>
        <dbReference type="PROSITE-ProRule" id="PRU00339"/>
    </source>
</evidence>
<feature type="compositionally biased region" description="Basic residues" evidence="3">
    <location>
        <begin position="939"/>
        <end position="951"/>
    </location>
</feature>
<dbReference type="InterPro" id="IPR019734">
    <property type="entry name" value="TPR_rpt"/>
</dbReference>
<keyword evidence="2" id="KW-0802">TPR repeat</keyword>
<feature type="region of interest" description="Disordered" evidence="3">
    <location>
        <begin position="1131"/>
        <end position="1153"/>
    </location>
</feature>
<feature type="region of interest" description="Disordered" evidence="3">
    <location>
        <begin position="930"/>
        <end position="961"/>
    </location>
</feature>
<dbReference type="EMBL" id="JH431795">
    <property type="status" value="NOT_ANNOTATED_CDS"/>
    <property type="molecule type" value="Genomic_DNA"/>
</dbReference>
<dbReference type="GO" id="GO:0036503">
    <property type="term" value="P:ERAD pathway"/>
    <property type="evidence" value="ECO:0007669"/>
    <property type="project" value="TreeGrafter"/>
</dbReference>
<reference evidence="5" key="1">
    <citation type="submission" date="2011-05" db="EMBL/GenBank/DDBJ databases">
        <authorList>
            <person name="Richards S.R."/>
            <person name="Qu J."/>
            <person name="Jiang H."/>
            <person name="Jhangiani S.N."/>
            <person name="Agravi P."/>
            <person name="Goodspeed R."/>
            <person name="Gross S."/>
            <person name="Mandapat C."/>
            <person name="Jackson L."/>
            <person name="Mathew T."/>
            <person name="Pu L."/>
            <person name="Thornton R."/>
            <person name="Saada N."/>
            <person name="Wilczek-Boney K.B."/>
            <person name="Lee S."/>
            <person name="Kovar C."/>
            <person name="Wu Y."/>
            <person name="Scherer S.E."/>
            <person name="Worley K.C."/>
            <person name="Muzny D.M."/>
            <person name="Gibbs R."/>
        </authorList>
    </citation>
    <scope>NUCLEOTIDE SEQUENCE</scope>
    <source>
        <strain evidence="5">Brora</strain>
    </source>
</reference>
<dbReference type="Gene3D" id="1.25.40.10">
    <property type="entry name" value="Tetratricopeptide repeat domain"/>
    <property type="match status" value="3"/>
</dbReference>
<dbReference type="Pfam" id="PF08238">
    <property type="entry name" value="Sel1"/>
    <property type="match status" value="5"/>
</dbReference>
<dbReference type="PhylomeDB" id="T1J228"/>
<dbReference type="PANTHER" id="PTHR11102">
    <property type="entry name" value="SEL-1-LIKE PROTEIN"/>
    <property type="match status" value="1"/>
</dbReference>
<keyword evidence="5" id="KW-1185">Reference proteome</keyword>
<feature type="compositionally biased region" description="Polar residues" evidence="3">
    <location>
        <begin position="1131"/>
        <end position="1140"/>
    </location>
</feature>
<dbReference type="EnsemblMetazoa" id="SMAR007604-RA">
    <property type="protein sequence ID" value="SMAR007604-PA"/>
    <property type="gene ID" value="SMAR007604"/>
</dbReference>
<dbReference type="SUPFAM" id="SSF81901">
    <property type="entry name" value="HCP-like"/>
    <property type="match status" value="1"/>
</dbReference>
<name>T1J228_STRMM</name>
<protein>
    <submittedName>
        <fullName evidence="4">Uncharacterized protein</fullName>
    </submittedName>
</protein>
<dbReference type="Proteomes" id="UP000014500">
    <property type="component" value="Unassembled WGS sequence"/>
</dbReference>
<evidence type="ECO:0000313" key="5">
    <source>
        <dbReference type="Proteomes" id="UP000014500"/>
    </source>
</evidence>
<dbReference type="eggNOG" id="KOG0548">
    <property type="taxonomic scope" value="Eukaryota"/>
</dbReference>
<evidence type="ECO:0000256" key="1">
    <source>
        <dbReference type="ARBA" id="ARBA00038101"/>
    </source>
</evidence>
<evidence type="ECO:0000256" key="3">
    <source>
        <dbReference type="SAM" id="MobiDB-lite"/>
    </source>
</evidence>
<dbReference type="InterPro" id="IPR011990">
    <property type="entry name" value="TPR-like_helical_dom_sf"/>
</dbReference>
<dbReference type="SMART" id="SM00671">
    <property type="entry name" value="SEL1"/>
    <property type="match status" value="6"/>
</dbReference>
<dbReference type="PANTHER" id="PTHR11102:SF160">
    <property type="entry name" value="ERAD-ASSOCIATED E3 UBIQUITIN-PROTEIN LIGASE COMPONENT HRD3"/>
    <property type="match status" value="1"/>
</dbReference>
<evidence type="ECO:0000313" key="4">
    <source>
        <dbReference type="EnsemblMetazoa" id="SMAR007604-PA"/>
    </source>
</evidence>
<comment type="similarity">
    <text evidence="1">Belongs to the sel-1 family.</text>
</comment>
<accession>T1J228</accession>
<proteinExistence type="inferred from homology"/>
<dbReference type="PROSITE" id="PS50005">
    <property type="entry name" value="TPR"/>
    <property type="match status" value="1"/>
</dbReference>
<dbReference type="eggNOG" id="KOG1550">
    <property type="taxonomic scope" value="Eukaryota"/>
</dbReference>
<dbReference type="InterPro" id="IPR006597">
    <property type="entry name" value="Sel1-like"/>
</dbReference>